<organism evidence="8 9">
    <name type="scientific">Oreochromis niloticus</name>
    <name type="common">Nile tilapia</name>
    <name type="synonym">Tilapia nilotica</name>
    <dbReference type="NCBI Taxonomy" id="8128"/>
    <lineage>
        <taxon>Eukaryota</taxon>
        <taxon>Metazoa</taxon>
        <taxon>Chordata</taxon>
        <taxon>Craniata</taxon>
        <taxon>Vertebrata</taxon>
        <taxon>Euteleostomi</taxon>
        <taxon>Actinopterygii</taxon>
        <taxon>Neopterygii</taxon>
        <taxon>Teleostei</taxon>
        <taxon>Neoteleostei</taxon>
        <taxon>Acanthomorphata</taxon>
        <taxon>Ovalentaria</taxon>
        <taxon>Cichlomorphae</taxon>
        <taxon>Cichliformes</taxon>
        <taxon>Cichlidae</taxon>
        <taxon>African cichlids</taxon>
        <taxon>Pseudocrenilabrinae</taxon>
        <taxon>Oreochromini</taxon>
        <taxon>Oreochromis</taxon>
    </lineage>
</organism>
<feature type="region of interest" description="Disordered" evidence="4">
    <location>
        <begin position="91"/>
        <end position="119"/>
    </location>
</feature>
<dbReference type="Ensembl" id="ENSONIT00000049596.1">
    <property type="protein sequence ID" value="ENSONIP00000051734.1"/>
    <property type="gene ID" value="ENSONIG00000035330.1"/>
</dbReference>
<dbReference type="Proteomes" id="UP000005207">
    <property type="component" value="Linkage group LG3"/>
</dbReference>
<evidence type="ECO:0000256" key="4">
    <source>
        <dbReference type="SAM" id="MobiDB-lite"/>
    </source>
</evidence>
<dbReference type="PANTHER" id="PTHR10903">
    <property type="entry name" value="GTPASE, IMAP FAMILY MEMBER-RELATED"/>
    <property type="match status" value="1"/>
</dbReference>
<feature type="domain" description="AIG1-type G" evidence="7">
    <location>
        <begin position="663"/>
        <end position="872"/>
    </location>
</feature>
<reference evidence="8" key="3">
    <citation type="submission" date="2025-09" db="UniProtKB">
        <authorList>
            <consortium name="Ensembl"/>
        </authorList>
    </citation>
    <scope>IDENTIFICATION</scope>
</reference>
<dbReference type="PROSITE" id="PS51720">
    <property type="entry name" value="G_AIG1"/>
    <property type="match status" value="1"/>
</dbReference>
<feature type="compositionally biased region" description="Polar residues" evidence="4">
    <location>
        <begin position="107"/>
        <end position="117"/>
    </location>
</feature>
<name>A0A669CYB3_ORENI</name>
<sequence length="1018" mass="111290">MMADRYQHPVFFECESLKEEHLTRLQKYFGIRRKSGGGECGPVTTVDENVYSVAFLNKKDQQRVLQRSEHVLDLEDCRLVIFVRESLENSSSSHFTAPTSAPAEAQTPENIPASSLPPSDEEYELHVDNYLLRYLKECPHAQQELENMLACLACSAHLYCEEGRVSVRRLTQPGAADEVSDWKAEVDALFGGYSCHYEVNPDKVEALVQSSNSCQTAGEVKVYTDESGKAVVVGELSLVHARLLDIEQPSSLRDNMASLSLSEESTTIASYSLCDGLQVFVCQGDITKQHADALVNAANQDLDHSADVAAALSRAGGPEIQRESDELVKCFGKIPIGETVVTTGGNLKCKKLLHAVVPVGGKASKRDRMLLEKTVHSALKFSEIMEFQSIAIPCISSGVSGVPLTVCTEATVAAVKDFGSVGGRSLSKIILIDNREEAVRAMQEACDRLLQGIDTPDEDTARGATARAPGGRVHMEVIQGSIESQQVDALVSPMVGHDPLSTRVGNALFEVAGPELTTRFRKEAEDETMPGDSVLLEGLPGLQSNAVFFLNLVPWDGDPEGVAVQVLRMSINTILSSCEKKGFRSVALPVLGAGMALQFPVSEVERVLMEEVYVFEEERAGITPLLIRIVIHPDDEETHETFGSVQNDKFTEDFHHKDPAQESTTMRLVLLGKTGSGKSHLGNTILGEEHFATYPSPNSGTMKCQTETKTVSGRSITLIDTPGFFDTGRSEEDLNSEIMSCMTECAPGPHAFLIVLRVDKFTEHEQAVITKIVQSFSDEALKYAVVVFTHGDQLDKNLKIEDFVSQNKNLSDLVSKCGGRCHVFDNKHWNNNQPNNYRSNQFQLEELLKTIEKMVAERNGGYYTNKTLQHVETAIREQVEQIRHSMPDKTPEEIRKQAKTNVINRFLIQMAGTGTGALLGGFFGVVTLAEFAIKATKNPQLMNVATKLIRFVPAAQQQNALVAAAAVGLVGAATGGGIMGGVIGNEAAKDAESPLEAIQRTYKAVEEKRKSLSHVRFS</sequence>
<keyword evidence="2" id="KW-0547">Nucleotide-binding</keyword>
<reference evidence="9" key="1">
    <citation type="submission" date="2012-01" db="EMBL/GenBank/DDBJ databases">
        <title>The Genome Sequence of Oreochromis niloticus (Nile Tilapia).</title>
        <authorList>
            <consortium name="Broad Institute Genome Assembly Team"/>
            <consortium name="Broad Institute Sequencing Platform"/>
            <person name="Di Palma F."/>
            <person name="Johnson J."/>
            <person name="Lander E.S."/>
            <person name="Lindblad-Toh K."/>
        </authorList>
    </citation>
    <scope>NUCLEOTIDE SEQUENCE [LARGE SCALE GENOMIC DNA]</scope>
</reference>
<dbReference type="InterPro" id="IPR012677">
    <property type="entry name" value="Nucleotide-bd_a/b_plait_sf"/>
</dbReference>
<dbReference type="PROSITE" id="PS51154">
    <property type="entry name" value="MACRO"/>
    <property type="match status" value="2"/>
</dbReference>
<evidence type="ECO:0000313" key="8">
    <source>
        <dbReference type="Ensembl" id="ENSONIP00000051734.1"/>
    </source>
</evidence>
<dbReference type="InterPro" id="IPR057051">
    <property type="entry name" value="PARP14_RPM_1"/>
</dbReference>
<dbReference type="Gene3D" id="3.30.70.330">
    <property type="match status" value="1"/>
</dbReference>
<evidence type="ECO:0000256" key="5">
    <source>
        <dbReference type="SAM" id="Phobius"/>
    </source>
</evidence>
<dbReference type="InterPro" id="IPR043472">
    <property type="entry name" value="Macro_dom-like"/>
</dbReference>
<dbReference type="SUPFAM" id="SSF52540">
    <property type="entry name" value="P-loop containing nucleoside triphosphate hydrolases"/>
    <property type="match status" value="1"/>
</dbReference>
<dbReference type="Pfam" id="PF23222">
    <property type="entry name" value="RRM_PARP14_1"/>
    <property type="match status" value="1"/>
</dbReference>
<feature type="domain" description="Macro" evidence="6">
    <location>
        <begin position="266"/>
        <end position="450"/>
    </location>
</feature>
<dbReference type="InterPro" id="IPR006703">
    <property type="entry name" value="G_AIG1"/>
</dbReference>
<evidence type="ECO:0000259" key="7">
    <source>
        <dbReference type="PROSITE" id="PS51720"/>
    </source>
</evidence>
<dbReference type="CDD" id="cd02907">
    <property type="entry name" value="Macro_Af1521_BAL-like"/>
    <property type="match status" value="1"/>
</dbReference>
<dbReference type="InterPro" id="IPR027417">
    <property type="entry name" value="P-loop_NTPase"/>
</dbReference>
<dbReference type="InterPro" id="IPR002589">
    <property type="entry name" value="Macro_dom"/>
</dbReference>
<dbReference type="CDD" id="cd01852">
    <property type="entry name" value="AIG1"/>
    <property type="match status" value="1"/>
</dbReference>
<dbReference type="FunFam" id="3.40.50.300:FF:000366">
    <property type="entry name" value="GTPase, IMAP family member 2"/>
    <property type="match status" value="1"/>
</dbReference>
<evidence type="ECO:0000256" key="3">
    <source>
        <dbReference type="ARBA" id="ARBA00023134"/>
    </source>
</evidence>
<dbReference type="SMART" id="SM00506">
    <property type="entry name" value="A1pp"/>
    <property type="match status" value="2"/>
</dbReference>
<dbReference type="InParanoid" id="A0A669CYB3"/>
<reference evidence="8" key="2">
    <citation type="submission" date="2025-08" db="UniProtKB">
        <authorList>
            <consortium name="Ensembl"/>
        </authorList>
    </citation>
    <scope>IDENTIFICATION</scope>
</reference>
<evidence type="ECO:0008006" key="10">
    <source>
        <dbReference type="Google" id="ProtNLM"/>
    </source>
</evidence>
<proteinExistence type="inferred from homology"/>
<evidence type="ECO:0000313" key="9">
    <source>
        <dbReference type="Proteomes" id="UP000005207"/>
    </source>
</evidence>
<keyword evidence="5" id="KW-0812">Transmembrane</keyword>
<feature type="transmembrane region" description="Helical" evidence="5">
    <location>
        <begin position="906"/>
        <end position="933"/>
    </location>
</feature>
<dbReference type="Pfam" id="PF04548">
    <property type="entry name" value="AIG1"/>
    <property type="match status" value="1"/>
</dbReference>
<dbReference type="GeneTree" id="ENSGT01150000286992"/>
<comment type="similarity">
    <text evidence="1">Belongs to the TRAFAC class TrmE-Era-EngA-EngB-Septin-like GTPase superfamily. AIG1/Toc34/Toc159-like paraseptin GTPase family. IAN subfamily.</text>
</comment>
<dbReference type="PANTHER" id="PTHR10903:SF62">
    <property type="entry name" value="GTPASE IMAP FAMILY MEMBER 4-LIKE-RELATED"/>
    <property type="match status" value="1"/>
</dbReference>
<keyword evidence="5" id="KW-1133">Transmembrane helix</keyword>
<dbReference type="Gene3D" id="3.40.50.300">
    <property type="entry name" value="P-loop containing nucleotide triphosphate hydrolases"/>
    <property type="match status" value="1"/>
</dbReference>
<keyword evidence="3" id="KW-0342">GTP-binding</keyword>
<dbReference type="Gene3D" id="3.40.220.10">
    <property type="entry name" value="Leucine Aminopeptidase, subunit E, domain 1"/>
    <property type="match status" value="2"/>
</dbReference>
<keyword evidence="9" id="KW-1185">Reference proteome</keyword>
<protein>
    <recommendedName>
        <fullName evidence="10">AIG1-type G domain-containing protein</fullName>
    </recommendedName>
</protein>
<dbReference type="GO" id="GO:0005525">
    <property type="term" value="F:GTP binding"/>
    <property type="evidence" value="ECO:0007669"/>
    <property type="project" value="UniProtKB-KW"/>
</dbReference>
<dbReference type="SUPFAM" id="SSF52949">
    <property type="entry name" value="Macro domain-like"/>
    <property type="match status" value="2"/>
</dbReference>
<evidence type="ECO:0000256" key="1">
    <source>
        <dbReference type="ARBA" id="ARBA00008535"/>
    </source>
</evidence>
<evidence type="ECO:0000259" key="6">
    <source>
        <dbReference type="PROSITE" id="PS51154"/>
    </source>
</evidence>
<dbReference type="Pfam" id="PF01661">
    <property type="entry name" value="Macro"/>
    <property type="match status" value="2"/>
</dbReference>
<dbReference type="AlphaFoldDB" id="A0A669CYB3"/>
<evidence type="ECO:0000256" key="2">
    <source>
        <dbReference type="ARBA" id="ARBA00022741"/>
    </source>
</evidence>
<keyword evidence="5" id="KW-0472">Membrane</keyword>
<dbReference type="InterPro" id="IPR045058">
    <property type="entry name" value="GIMA/IAN/Toc"/>
</dbReference>
<feature type="domain" description="Macro" evidence="6">
    <location>
        <begin position="462"/>
        <end position="650"/>
    </location>
</feature>
<accession>A0A669CYB3</accession>